<gene>
    <name evidence="7" type="ORF">L596_029102</name>
</gene>
<dbReference type="FunFam" id="1.20.1260.100:FF:000001">
    <property type="entry name" value="translocator protein 2"/>
    <property type="match status" value="1"/>
</dbReference>
<keyword evidence="5 6" id="KW-0472">Membrane</keyword>
<keyword evidence="3 6" id="KW-0812">Transmembrane</keyword>
<protein>
    <recommendedName>
        <fullName evidence="9">TspO/MBR family protein</fullName>
    </recommendedName>
</protein>
<proteinExistence type="inferred from homology"/>
<comment type="subcellular location">
    <subcellularLocation>
        <location evidence="1">Membrane</location>
        <topology evidence="1">Multi-pass membrane protein</topology>
    </subcellularLocation>
</comment>
<evidence type="ECO:0000256" key="2">
    <source>
        <dbReference type="ARBA" id="ARBA00007524"/>
    </source>
</evidence>
<name>A0A4U5LTM9_STECR</name>
<feature type="transmembrane region" description="Helical" evidence="6">
    <location>
        <begin position="143"/>
        <end position="164"/>
    </location>
</feature>
<feature type="transmembrane region" description="Helical" evidence="6">
    <location>
        <begin position="93"/>
        <end position="110"/>
    </location>
</feature>
<dbReference type="InterPro" id="IPR004307">
    <property type="entry name" value="TspO_MBR"/>
</dbReference>
<reference evidence="7 8" key="2">
    <citation type="journal article" date="2019" name="G3 (Bethesda)">
        <title>Hybrid Assembly of the Genome of the Entomopathogenic Nematode Steinernema carpocapsae Identifies the X-Chromosome.</title>
        <authorList>
            <person name="Serra L."/>
            <person name="Macchietto M."/>
            <person name="Macias-Munoz A."/>
            <person name="McGill C.J."/>
            <person name="Rodriguez I.M."/>
            <person name="Rodriguez B."/>
            <person name="Murad R."/>
            <person name="Mortazavi A."/>
        </authorList>
    </citation>
    <scope>NUCLEOTIDE SEQUENCE [LARGE SCALE GENOMIC DNA]</scope>
    <source>
        <strain evidence="7 8">ALL</strain>
    </source>
</reference>
<dbReference type="EMBL" id="AZBU02000012">
    <property type="protein sequence ID" value="TKR59433.1"/>
    <property type="molecule type" value="Genomic_DNA"/>
</dbReference>
<evidence type="ECO:0000256" key="1">
    <source>
        <dbReference type="ARBA" id="ARBA00004141"/>
    </source>
</evidence>
<dbReference type="Gene3D" id="1.20.1260.100">
    <property type="entry name" value="TspO/MBR protein"/>
    <property type="match status" value="1"/>
</dbReference>
<evidence type="ECO:0000256" key="3">
    <source>
        <dbReference type="ARBA" id="ARBA00022692"/>
    </source>
</evidence>
<dbReference type="GO" id="GO:0005741">
    <property type="term" value="C:mitochondrial outer membrane"/>
    <property type="evidence" value="ECO:0007669"/>
    <property type="project" value="TreeGrafter"/>
</dbReference>
<dbReference type="OrthoDB" id="8841220at2759"/>
<dbReference type="PANTHER" id="PTHR10057:SF0">
    <property type="entry name" value="TRANSLOCATOR PROTEIN"/>
    <property type="match status" value="1"/>
</dbReference>
<feature type="transmembrane region" description="Helical" evidence="6">
    <location>
        <begin position="117"/>
        <end position="137"/>
    </location>
</feature>
<dbReference type="CDD" id="cd15904">
    <property type="entry name" value="TSPO_MBR"/>
    <property type="match status" value="1"/>
</dbReference>
<reference evidence="7 8" key="1">
    <citation type="journal article" date="2015" name="Genome Biol.">
        <title>Comparative genomics of Steinernema reveals deeply conserved gene regulatory networks.</title>
        <authorList>
            <person name="Dillman A.R."/>
            <person name="Macchietto M."/>
            <person name="Porter C.F."/>
            <person name="Rogers A."/>
            <person name="Williams B."/>
            <person name="Antoshechkin I."/>
            <person name="Lee M.M."/>
            <person name="Goodwin Z."/>
            <person name="Lu X."/>
            <person name="Lewis E.E."/>
            <person name="Goodrich-Blair H."/>
            <person name="Stock S.P."/>
            <person name="Adams B.J."/>
            <person name="Sternberg P.W."/>
            <person name="Mortazavi A."/>
        </authorList>
    </citation>
    <scope>NUCLEOTIDE SEQUENCE [LARGE SCALE GENOMIC DNA]</scope>
    <source>
        <strain evidence="7 8">ALL</strain>
    </source>
</reference>
<dbReference type="Pfam" id="PF03073">
    <property type="entry name" value="TspO_MBR"/>
    <property type="match status" value="1"/>
</dbReference>
<evidence type="ECO:0000256" key="4">
    <source>
        <dbReference type="ARBA" id="ARBA00022989"/>
    </source>
</evidence>
<accession>A0A4U5LTM9</accession>
<dbReference type="GO" id="GO:0033013">
    <property type="term" value="P:tetrapyrrole metabolic process"/>
    <property type="evidence" value="ECO:0007669"/>
    <property type="project" value="UniProtKB-ARBA"/>
</dbReference>
<feature type="transmembrane region" description="Helical" evidence="6">
    <location>
        <begin position="55"/>
        <end position="73"/>
    </location>
</feature>
<evidence type="ECO:0008006" key="9">
    <source>
        <dbReference type="Google" id="ProtNLM"/>
    </source>
</evidence>
<evidence type="ECO:0000256" key="6">
    <source>
        <dbReference type="SAM" id="Phobius"/>
    </source>
</evidence>
<dbReference type="InterPro" id="IPR038330">
    <property type="entry name" value="TspO/MBR-related_sf"/>
</dbReference>
<feature type="transmembrane region" description="Helical" evidence="6">
    <location>
        <begin position="15"/>
        <end position="34"/>
    </location>
</feature>
<evidence type="ECO:0000256" key="5">
    <source>
        <dbReference type="ARBA" id="ARBA00023136"/>
    </source>
</evidence>
<comment type="caution">
    <text evidence="7">The sequence shown here is derived from an EMBL/GenBank/DDBJ whole genome shotgun (WGS) entry which is preliminary data.</text>
</comment>
<evidence type="ECO:0000313" key="8">
    <source>
        <dbReference type="Proteomes" id="UP000298663"/>
    </source>
</evidence>
<dbReference type="Proteomes" id="UP000298663">
    <property type="component" value="Unassembled WGS sequence"/>
</dbReference>
<dbReference type="STRING" id="34508.A0A4U5LTM9"/>
<keyword evidence="4 6" id="KW-1133">Transmembrane helix</keyword>
<keyword evidence="8" id="KW-1185">Reference proteome</keyword>
<evidence type="ECO:0000313" key="7">
    <source>
        <dbReference type="EMBL" id="TKR59433.1"/>
    </source>
</evidence>
<dbReference type="PANTHER" id="PTHR10057">
    <property type="entry name" value="PERIPHERAL-TYPE BENZODIAZEPINE RECEPTOR"/>
    <property type="match status" value="1"/>
</dbReference>
<dbReference type="AlphaFoldDB" id="A0A4U5LTM9"/>
<comment type="similarity">
    <text evidence="2">Belongs to the TspO/BZRP family.</text>
</comment>
<organism evidence="7 8">
    <name type="scientific">Steinernema carpocapsae</name>
    <name type="common">Entomopathogenic nematode</name>
    <dbReference type="NCBI Taxonomy" id="34508"/>
    <lineage>
        <taxon>Eukaryota</taxon>
        <taxon>Metazoa</taxon>
        <taxon>Ecdysozoa</taxon>
        <taxon>Nematoda</taxon>
        <taxon>Chromadorea</taxon>
        <taxon>Rhabditida</taxon>
        <taxon>Tylenchina</taxon>
        <taxon>Panagrolaimomorpha</taxon>
        <taxon>Strongyloidoidea</taxon>
        <taxon>Steinernematidae</taxon>
        <taxon>Steinernema</taxon>
    </lineage>
</organism>
<sequence>MPYYNFWTGADTRNAILSTLVPFGAAAGVVTVFYKDSSCVNFWENVEKPKWAPKGLCIYSALDVLTLSPLGYASYLVYKNGGGFDYTDTTCALALYGTNLALACATLPIVKRRNHKCLFYNTTLVHLTALGAAAAFYQIDKRAAYLVLPYAIWTGFYAFLTYGITRLNSAKDEPLLSGPKTD</sequence>